<comment type="caution">
    <text evidence="1">The sequence shown here is derived from an EMBL/GenBank/DDBJ whole genome shotgun (WGS) entry which is preliminary data.</text>
</comment>
<protein>
    <recommendedName>
        <fullName evidence="3">L-tyrosine 3-hydroxylase</fullName>
    </recommendedName>
</protein>
<accession>A0ABS1XNC3</accession>
<organism evidence="1 2">
    <name type="scientific">Micromonospora parastrephiae</name>
    <dbReference type="NCBI Taxonomy" id="2806101"/>
    <lineage>
        <taxon>Bacteria</taxon>
        <taxon>Bacillati</taxon>
        <taxon>Actinomycetota</taxon>
        <taxon>Actinomycetes</taxon>
        <taxon>Micromonosporales</taxon>
        <taxon>Micromonosporaceae</taxon>
        <taxon>Micromonospora</taxon>
    </lineage>
</organism>
<dbReference type="Proteomes" id="UP000601027">
    <property type="component" value="Unassembled WGS sequence"/>
</dbReference>
<dbReference type="EMBL" id="JAEVHM010000003">
    <property type="protein sequence ID" value="MBM0230759.1"/>
    <property type="molecule type" value="Genomic_DNA"/>
</dbReference>
<evidence type="ECO:0000313" key="2">
    <source>
        <dbReference type="Proteomes" id="UP000601027"/>
    </source>
</evidence>
<name>A0ABS1XNC3_9ACTN</name>
<proteinExistence type="predicted"/>
<gene>
    <name evidence="1" type="ORF">JNW91_02015</name>
</gene>
<keyword evidence="2" id="KW-1185">Reference proteome</keyword>
<reference evidence="1 2" key="1">
    <citation type="submission" date="2021-01" db="EMBL/GenBank/DDBJ databases">
        <title>Draft genome sequence of Micromonospora sp. strain STR1_7.</title>
        <authorList>
            <person name="Karlyshev A."/>
            <person name="Jawad R."/>
        </authorList>
    </citation>
    <scope>NUCLEOTIDE SEQUENCE [LARGE SCALE GENOMIC DNA]</scope>
    <source>
        <strain evidence="1 2">STR1-7</strain>
    </source>
</reference>
<evidence type="ECO:0008006" key="3">
    <source>
        <dbReference type="Google" id="ProtNLM"/>
    </source>
</evidence>
<dbReference type="RefSeq" id="WP_203173240.1">
    <property type="nucleotide sequence ID" value="NZ_JAEVHM010000003.1"/>
</dbReference>
<sequence>MYWFRWITGHQIAFVMWRLLAQEMRTAALTDGARQADAVTAMSSYVRGYCAMLLYTASCSRQIYATLIRPSMFLAHPGFSGTWASDFTAVRQVFRNRQLSWLGDEAVLAELRRAVAVYQLVHAGVATKLVPAGGSLLQEAASASTRVPELRGILYDNYFMTARIPGCEDRVVAQLLRRLEAVTLDLVTQGMTVDDDEQPPQLRDERVLGIERDMLGTLLRVAEHATGLASSDLALQPQSE</sequence>
<evidence type="ECO:0000313" key="1">
    <source>
        <dbReference type="EMBL" id="MBM0230759.1"/>
    </source>
</evidence>